<dbReference type="Proteomes" id="UP001206895">
    <property type="component" value="Unassembled WGS sequence"/>
</dbReference>
<keyword evidence="2" id="KW-1185">Reference proteome</keyword>
<name>A0ABT1HL58_9NOCA</name>
<evidence type="ECO:0000313" key="2">
    <source>
        <dbReference type="Proteomes" id="UP001206895"/>
    </source>
</evidence>
<dbReference type="EMBL" id="JAMTCJ010000004">
    <property type="protein sequence ID" value="MCP2178682.1"/>
    <property type="molecule type" value="Genomic_DNA"/>
</dbReference>
<proteinExistence type="predicted"/>
<comment type="caution">
    <text evidence="1">The sequence shown here is derived from an EMBL/GenBank/DDBJ whole genome shotgun (WGS) entry which is preliminary data.</text>
</comment>
<gene>
    <name evidence="1" type="ORF">LX13_004523</name>
</gene>
<accession>A0ABT1HL58</accession>
<protein>
    <recommendedName>
        <fullName evidence="3">DUF222 domain-containing protein</fullName>
    </recommendedName>
</protein>
<reference evidence="1 2" key="1">
    <citation type="submission" date="2022-06" db="EMBL/GenBank/DDBJ databases">
        <title>Genomic Encyclopedia of Archaeal and Bacterial Type Strains, Phase II (KMG-II): from individual species to whole genera.</title>
        <authorList>
            <person name="Goeker M."/>
        </authorList>
    </citation>
    <scope>NUCLEOTIDE SEQUENCE [LARGE SCALE GENOMIC DNA]</scope>
    <source>
        <strain evidence="1 2">DSM 44693</strain>
    </source>
</reference>
<evidence type="ECO:0000313" key="1">
    <source>
        <dbReference type="EMBL" id="MCP2178682.1"/>
    </source>
</evidence>
<evidence type="ECO:0008006" key="3">
    <source>
        <dbReference type="Google" id="ProtNLM"/>
    </source>
</evidence>
<organism evidence="1 2">
    <name type="scientific">Williamsia maris</name>
    <dbReference type="NCBI Taxonomy" id="72806"/>
    <lineage>
        <taxon>Bacteria</taxon>
        <taxon>Bacillati</taxon>
        <taxon>Actinomycetota</taxon>
        <taxon>Actinomycetes</taxon>
        <taxon>Mycobacteriales</taxon>
        <taxon>Nocardiaceae</taxon>
        <taxon>Williamsia</taxon>
    </lineage>
</organism>
<sequence>MSLVSTITVADPLADPAILSPIQWGTRLASFKSRMVDESDPRVVECRAALAYWRCRRALDAERGHISPAHLDALIGHLREAVTA</sequence>